<dbReference type="PROSITE" id="PS50885">
    <property type="entry name" value="HAMP"/>
    <property type="match status" value="1"/>
</dbReference>
<evidence type="ECO:0000256" key="9">
    <source>
        <dbReference type="ARBA" id="ARBA00022777"/>
    </source>
</evidence>
<organism evidence="17 18">
    <name type="scientific">Salsuginibacillus halophilus</name>
    <dbReference type="NCBI Taxonomy" id="517424"/>
    <lineage>
        <taxon>Bacteria</taxon>
        <taxon>Bacillati</taxon>
        <taxon>Bacillota</taxon>
        <taxon>Bacilli</taxon>
        <taxon>Bacillales</taxon>
        <taxon>Bacillaceae</taxon>
        <taxon>Salsuginibacillus</taxon>
    </lineage>
</organism>
<dbReference type="Proteomes" id="UP000242310">
    <property type="component" value="Unassembled WGS sequence"/>
</dbReference>
<dbReference type="SUPFAM" id="SSF47384">
    <property type="entry name" value="Homodimeric domain of signal transducing histidine kinase"/>
    <property type="match status" value="1"/>
</dbReference>
<evidence type="ECO:0000256" key="7">
    <source>
        <dbReference type="ARBA" id="ARBA00022692"/>
    </source>
</evidence>
<comment type="catalytic activity">
    <reaction evidence="1">
        <text>ATP + protein L-histidine = ADP + protein N-phospho-L-histidine.</text>
        <dbReference type="EC" id="2.7.13.3"/>
    </reaction>
</comment>
<dbReference type="EMBL" id="PYAV01000014">
    <property type="protein sequence ID" value="PSL42568.1"/>
    <property type="molecule type" value="Genomic_DNA"/>
</dbReference>
<dbReference type="InterPro" id="IPR036097">
    <property type="entry name" value="HisK_dim/P_sf"/>
</dbReference>
<comment type="caution">
    <text evidence="17">The sequence shown here is derived from an EMBL/GenBank/DDBJ whole genome shotgun (WGS) entry which is preliminary data.</text>
</comment>
<feature type="domain" description="HAMP" evidence="16">
    <location>
        <begin position="182"/>
        <end position="234"/>
    </location>
</feature>
<keyword evidence="4" id="KW-1003">Cell membrane</keyword>
<evidence type="ECO:0000256" key="3">
    <source>
        <dbReference type="ARBA" id="ARBA00012438"/>
    </source>
</evidence>
<feature type="transmembrane region" description="Helical" evidence="14">
    <location>
        <begin position="7"/>
        <end position="27"/>
    </location>
</feature>
<sequence length="455" mass="51226">MKLSAKTAFIVFSAMLLLIITMCYLFYEVSQSFYKNQLQESVEQRLTAHQEVIETDFYVETLQHIIVMEEYESESQFVFFGENLESWESTAGVTTEEAAAYKQWIEAQEGGTSAFSRTSHHTIPHIYAYEPLIVNDETVGYLFIDEATPEFEETSQFLFWIMLAMFGGSTVLAGFFAWFMKHYVGKPLHRLKRTTDLVADGDFDVQLNASSRDEIGELSWSIGTMAAQLRAYRDSRRSFLSNVSHDLRTPLTYVKAYSSLISEMPEDAAAHAVVIHHEAVRMERLVEDLFQLTKLDEGHFTFSFEQVEAGSLVSETVETIRSYAHQHEVTMTLNSPDEKLELSADPARLQQALLNVLSNAIHHTDSAVHVSLRHAGDEVEICIEDEGPGLTADEAELVWARFYRTDAARSTKDGGSGLGLAIAKEFIEAHGGHVHSESPAGRGARFHLYLPLLKT</sequence>
<dbReference type="CDD" id="cd06225">
    <property type="entry name" value="HAMP"/>
    <property type="match status" value="1"/>
</dbReference>
<dbReference type="PROSITE" id="PS50109">
    <property type="entry name" value="HIS_KIN"/>
    <property type="match status" value="1"/>
</dbReference>
<dbReference type="GO" id="GO:0000155">
    <property type="term" value="F:phosphorelay sensor kinase activity"/>
    <property type="evidence" value="ECO:0007669"/>
    <property type="project" value="InterPro"/>
</dbReference>
<keyword evidence="7 14" id="KW-0812">Transmembrane</keyword>
<keyword evidence="10" id="KW-0067">ATP-binding</keyword>
<proteinExistence type="predicted"/>
<evidence type="ECO:0000256" key="1">
    <source>
        <dbReference type="ARBA" id="ARBA00000085"/>
    </source>
</evidence>
<dbReference type="SMART" id="SM00387">
    <property type="entry name" value="HATPase_c"/>
    <property type="match status" value="1"/>
</dbReference>
<dbReference type="OrthoDB" id="9813151at2"/>
<keyword evidence="12" id="KW-0902">Two-component regulatory system</keyword>
<dbReference type="InterPro" id="IPR004358">
    <property type="entry name" value="Sig_transdc_His_kin-like_C"/>
</dbReference>
<keyword evidence="6" id="KW-0808">Transferase</keyword>
<evidence type="ECO:0000259" key="16">
    <source>
        <dbReference type="PROSITE" id="PS50885"/>
    </source>
</evidence>
<keyword evidence="18" id="KW-1185">Reference proteome</keyword>
<protein>
    <recommendedName>
        <fullName evidence="3">histidine kinase</fullName>
        <ecNumber evidence="3">2.7.13.3</ecNumber>
    </recommendedName>
</protein>
<dbReference type="InterPro" id="IPR003594">
    <property type="entry name" value="HATPase_dom"/>
</dbReference>
<dbReference type="InterPro" id="IPR003661">
    <property type="entry name" value="HisK_dim/P_dom"/>
</dbReference>
<evidence type="ECO:0000256" key="14">
    <source>
        <dbReference type="SAM" id="Phobius"/>
    </source>
</evidence>
<evidence type="ECO:0000256" key="10">
    <source>
        <dbReference type="ARBA" id="ARBA00022840"/>
    </source>
</evidence>
<accession>A0A2P8H8L6</accession>
<gene>
    <name evidence="17" type="ORF">B0H94_11442</name>
</gene>
<reference evidence="17 18" key="1">
    <citation type="submission" date="2018-03" db="EMBL/GenBank/DDBJ databases">
        <title>Genomic Encyclopedia of Type Strains, Phase III (KMG-III): the genomes of soil and plant-associated and newly described type strains.</title>
        <authorList>
            <person name="Whitman W."/>
        </authorList>
    </citation>
    <scope>NUCLEOTIDE SEQUENCE [LARGE SCALE GENOMIC DNA]</scope>
    <source>
        <strain evidence="17 18">CGMCC 1.07653</strain>
    </source>
</reference>
<keyword evidence="9 17" id="KW-0418">Kinase</keyword>
<evidence type="ECO:0000313" key="18">
    <source>
        <dbReference type="Proteomes" id="UP000242310"/>
    </source>
</evidence>
<feature type="transmembrane region" description="Helical" evidence="14">
    <location>
        <begin position="157"/>
        <end position="180"/>
    </location>
</feature>
<dbReference type="Pfam" id="PF00512">
    <property type="entry name" value="HisKA"/>
    <property type="match status" value="1"/>
</dbReference>
<dbReference type="InterPro" id="IPR003660">
    <property type="entry name" value="HAMP_dom"/>
</dbReference>
<dbReference type="PANTHER" id="PTHR45528">
    <property type="entry name" value="SENSOR HISTIDINE KINASE CPXA"/>
    <property type="match status" value="1"/>
</dbReference>
<evidence type="ECO:0000256" key="12">
    <source>
        <dbReference type="ARBA" id="ARBA00023012"/>
    </source>
</evidence>
<dbReference type="GO" id="GO:0005886">
    <property type="term" value="C:plasma membrane"/>
    <property type="evidence" value="ECO:0007669"/>
    <property type="project" value="UniProtKB-SubCell"/>
</dbReference>
<dbReference type="Gene3D" id="1.10.287.130">
    <property type="match status" value="1"/>
</dbReference>
<dbReference type="Pfam" id="PF00672">
    <property type="entry name" value="HAMP"/>
    <property type="match status" value="1"/>
</dbReference>
<dbReference type="Gene3D" id="6.10.340.10">
    <property type="match status" value="1"/>
</dbReference>
<feature type="domain" description="Histidine kinase" evidence="15">
    <location>
        <begin position="242"/>
        <end position="454"/>
    </location>
</feature>
<dbReference type="Gene3D" id="3.30.565.10">
    <property type="entry name" value="Histidine kinase-like ATPase, C-terminal domain"/>
    <property type="match status" value="1"/>
</dbReference>
<dbReference type="RefSeq" id="WP_106589640.1">
    <property type="nucleotide sequence ID" value="NZ_PYAV01000014.1"/>
</dbReference>
<dbReference type="CDD" id="cd00075">
    <property type="entry name" value="HATPase"/>
    <property type="match status" value="1"/>
</dbReference>
<dbReference type="EC" id="2.7.13.3" evidence="3"/>
<evidence type="ECO:0000256" key="8">
    <source>
        <dbReference type="ARBA" id="ARBA00022741"/>
    </source>
</evidence>
<evidence type="ECO:0000313" key="17">
    <source>
        <dbReference type="EMBL" id="PSL42568.1"/>
    </source>
</evidence>
<evidence type="ECO:0000259" key="15">
    <source>
        <dbReference type="PROSITE" id="PS50109"/>
    </source>
</evidence>
<dbReference type="Pfam" id="PF02518">
    <property type="entry name" value="HATPase_c"/>
    <property type="match status" value="1"/>
</dbReference>
<evidence type="ECO:0000256" key="5">
    <source>
        <dbReference type="ARBA" id="ARBA00022553"/>
    </source>
</evidence>
<dbReference type="GO" id="GO:0005524">
    <property type="term" value="F:ATP binding"/>
    <property type="evidence" value="ECO:0007669"/>
    <property type="project" value="UniProtKB-KW"/>
</dbReference>
<dbReference type="SUPFAM" id="SSF158472">
    <property type="entry name" value="HAMP domain-like"/>
    <property type="match status" value="1"/>
</dbReference>
<evidence type="ECO:0000256" key="11">
    <source>
        <dbReference type="ARBA" id="ARBA00022989"/>
    </source>
</evidence>
<keyword evidence="13 14" id="KW-0472">Membrane</keyword>
<evidence type="ECO:0000256" key="6">
    <source>
        <dbReference type="ARBA" id="ARBA00022679"/>
    </source>
</evidence>
<dbReference type="SUPFAM" id="SSF55874">
    <property type="entry name" value="ATPase domain of HSP90 chaperone/DNA topoisomerase II/histidine kinase"/>
    <property type="match status" value="1"/>
</dbReference>
<comment type="subcellular location">
    <subcellularLocation>
        <location evidence="2">Cell membrane</location>
        <topology evidence="2">Multi-pass membrane protein</topology>
    </subcellularLocation>
</comment>
<keyword evidence="11 14" id="KW-1133">Transmembrane helix</keyword>
<dbReference type="AlphaFoldDB" id="A0A2P8H8L6"/>
<dbReference type="SMART" id="SM00304">
    <property type="entry name" value="HAMP"/>
    <property type="match status" value="1"/>
</dbReference>
<evidence type="ECO:0000256" key="2">
    <source>
        <dbReference type="ARBA" id="ARBA00004651"/>
    </source>
</evidence>
<evidence type="ECO:0000256" key="4">
    <source>
        <dbReference type="ARBA" id="ARBA00022475"/>
    </source>
</evidence>
<dbReference type="FunFam" id="3.30.565.10:FF:000006">
    <property type="entry name" value="Sensor histidine kinase WalK"/>
    <property type="match status" value="1"/>
</dbReference>
<dbReference type="InterPro" id="IPR036890">
    <property type="entry name" value="HATPase_C_sf"/>
</dbReference>
<keyword evidence="8" id="KW-0547">Nucleotide-binding</keyword>
<dbReference type="InterPro" id="IPR005467">
    <property type="entry name" value="His_kinase_dom"/>
</dbReference>
<dbReference type="CDD" id="cd00082">
    <property type="entry name" value="HisKA"/>
    <property type="match status" value="1"/>
</dbReference>
<dbReference type="FunFam" id="1.10.287.130:FF:000001">
    <property type="entry name" value="Two-component sensor histidine kinase"/>
    <property type="match status" value="1"/>
</dbReference>
<evidence type="ECO:0000256" key="13">
    <source>
        <dbReference type="ARBA" id="ARBA00023136"/>
    </source>
</evidence>
<dbReference type="SMART" id="SM00388">
    <property type="entry name" value="HisKA"/>
    <property type="match status" value="1"/>
</dbReference>
<dbReference type="PRINTS" id="PR00344">
    <property type="entry name" value="BCTRLSENSOR"/>
</dbReference>
<dbReference type="InterPro" id="IPR050398">
    <property type="entry name" value="HssS/ArlS-like"/>
</dbReference>
<keyword evidence="5" id="KW-0597">Phosphoprotein</keyword>
<name>A0A2P8H8L6_9BACI</name>
<dbReference type="PANTHER" id="PTHR45528:SF1">
    <property type="entry name" value="SENSOR HISTIDINE KINASE CPXA"/>
    <property type="match status" value="1"/>
</dbReference>